<name>A0ABQ5V342_9PROT</name>
<dbReference type="SUPFAM" id="SSF48452">
    <property type="entry name" value="TPR-like"/>
    <property type="match status" value="2"/>
</dbReference>
<organism evidence="2 3">
    <name type="scientific">Algimonas porphyrae</name>
    <dbReference type="NCBI Taxonomy" id="1128113"/>
    <lineage>
        <taxon>Bacteria</taxon>
        <taxon>Pseudomonadati</taxon>
        <taxon>Pseudomonadota</taxon>
        <taxon>Alphaproteobacteria</taxon>
        <taxon>Maricaulales</taxon>
        <taxon>Robiginitomaculaceae</taxon>
        <taxon>Algimonas</taxon>
    </lineage>
</organism>
<evidence type="ECO:0000313" key="3">
    <source>
        <dbReference type="Proteomes" id="UP001161390"/>
    </source>
</evidence>
<dbReference type="InterPro" id="IPR036388">
    <property type="entry name" value="WH-like_DNA-bd_sf"/>
</dbReference>
<evidence type="ECO:0000256" key="1">
    <source>
        <dbReference type="PROSITE-ProRule" id="PRU00339"/>
    </source>
</evidence>
<proteinExistence type="predicted"/>
<dbReference type="Proteomes" id="UP001161390">
    <property type="component" value="Unassembled WGS sequence"/>
</dbReference>
<keyword evidence="1" id="KW-0802">TPR repeat</keyword>
<dbReference type="InterPro" id="IPR051677">
    <property type="entry name" value="AfsR-DnrI-RedD_regulator"/>
</dbReference>
<protein>
    <recommendedName>
        <fullName evidence="4">Tetratricopeptide repeat protein</fullName>
    </recommendedName>
</protein>
<gene>
    <name evidence="2" type="ORF">GCM10007854_29110</name>
</gene>
<comment type="caution">
    <text evidence="2">The sequence shown here is derived from an EMBL/GenBank/DDBJ whole genome shotgun (WGS) entry which is preliminary data.</text>
</comment>
<dbReference type="Gene3D" id="1.10.10.10">
    <property type="entry name" value="Winged helix-like DNA-binding domain superfamily/Winged helix DNA-binding domain"/>
    <property type="match status" value="1"/>
</dbReference>
<dbReference type="EMBL" id="BSNJ01000008">
    <property type="protein sequence ID" value="GLQ21956.1"/>
    <property type="molecule type" value="Genomic_DNA"/>
</dbReference>
<dbReference type="PANTHER" id="PTHR35807">
    <property type="entry name" value="TRANSCRIPTIONAL REGULATOR REDD-RELATED"/>
    <property type="match status" value="1"/>
</dbReference>
<dbReference type="RefSeq" id="WP_284374071.1">
    <property type="nucleotide sequence ID" value="NZ_BSNJ01000008.1"/>
</dbReference>
<dbReference type="Pfam" id="PF13432">
    <property type="entry name" value="TPR_16"/>
    <property type="match status" value="1"/>
</dbReference>
<dbReference type="InterPro" id="IPR016032">
    <property type="entry name" value="Sig_transdc_resp-reg_C-effctor"/>
</dbReference>
<keyword evidence="3" id="KW-1185">Reference proteome</keyword>
<sequence>MNMEGSEPDWQKLRVSLFGGFKIFQPDGRVLELSNRRGRAILALLCLAPGEPISRDQLARLLWPRRFRKQALASLRQCLYELTRELSPVASDLLDVSHSQVRINPDWVHSDLTGLLATLSDGDAPAIIDALNSVSGETLLSDLTFNDELKVWIEARRLQINGRLRILVNSRLSAFADVGDNTSATEIVRAWSGFDRATQNQPKAILAVLPFEQYDDQIEDFFLADGAVDELCSRLNDVDGVALVGRTSINAVSEQGLTLPEMTQRLNVSHIVEGSVRRRQNIVTLDIRLVDGSGGYEVWSDRIEGTVDDVVGSRQVIGANVIAGLCKALGVTAGSKPARRMTASRKAYALYLQGRSLTQKPMIENALETAIDVLEQALSIDPDFAECWTALAEAVISTIVHRPSLDKVERSALAASHAGRALALNPEQGYALSILSIHEWTRYDPAKALEYALKAYALEPNNSDVTMRLGSCLLYLGRTREALPYIEAAIEQDPAYGRNYAMLSSAFFNLGDFEAAREAGQTVADLGMPTVWCALAQAAMGDHDAAVATYCASRRFLGTAIMPLSQSTPMSEEAKDLYFEMGSKGICSGNPEDREKYCSLLDLLHATLPNPHDHSIALPAVWMGHADLVMKLFREKIHPANAVSFANLWSDTDPVRRIWQHPDFMSFAEDIGMVAAWEAFGWPDLISADPRTN</sequence>
<dbReference type="Gene3D" id="1.25.40.10">
    <property type="entry name" value="Tetratricopeptide repeat domain"/>
    <property type="match status" value="1"/>
</dbReference>
<dbReference type="InterPro" id="IPR019734">
    <property type="entry name" value="TPR_rpt"/>
</dbReference>
<dbReference type="InterPro" id="IPR011990">
    <property type="entry name" value="TPR-like_helical_dom_sf"/>
</dbReference>
<dbReference type="SMART" id="SM00028">
    <property type="entry name" value="TPR"/>
    <property type="match status" value="3"/>
</dbReference>
<accession>A0ABQ5V342</accession>
<evidence type="ECO:0000313" key="2">
    <source>
        <dbReference type="EMBL" id="GLQ21956.1"/>
    </source>
</evidence>
<reference evidence="2" key="1">
    <citation type="journal article" date="2014" name="Int. J. Syst. Evol. Microbiol.">
        <title>Complete genome of a new Firmicutes species belonging to the dominant human colonic microbiota ('Ruminococcus bicirculans') reveals two chromosomes and a selective capacity to utilize plant glucans.</title>
        <authorList>
            <consortium name="NISC Comparative Sequencing Program"/>
            <person name="Wegmann U."/>
            <person name="Louis P."/>
            <person name="Goesmann A."/>
            <person name="Henrissat B."/>
            <person name="Duncan S.H."/>
            <person name="Flint H.J."/>
        </authorList>
    </citation>
    <scope>NUCLEOTIDE SEQUENCE</scope>
    <source>
        <strain evidence="2">NBRC 108216</strain>
    </source>
</reference>
<evidence type="ECO:0008006" key="4">
    <source>
        <dbReference type="Google" id="ProtNLM"/>
    </source>
</evidence>
<dbReference type="PROSITE" id="PS50005">
    <property type="entry name" value="TPR"/>
    <property type="match status" value="1"/>
</dbReference>
<feature type="repeat" description="TPR" evidence="1">
    <location>
        <begin position="463"/>
        <end position="496"/>
    </location>
</feature>
<dbReference type="SUPFAM" id="SSF46894">
    <property type="entry name" value="C-terminal effector domain of the bipartite response regulators"/>
    <property type="match status" value="1"/>
</dbReference>
<reference evidence="2" key="2">
    <citation type="submission" date="2023-01" db="EMBL/GenBank/DDBJ databases">
        <title>Draft genome sequence of Algimonas porphyrae strain NBRC 108216.</title>
        <authorList>
            <person name="Sun Q."/>
            <person name="Mori K."/>
        </authorList>
    </citation>
    <scope>NUCLEOTIDE SEQUENCE</scope>
    <source>
        <strain evidence="2">NBRC 108216</strain>
    </source>
</reference>